<accession>A0A7Y6QAW2</accession>
<keyword evidence="2" id="KW-1185">Reference proteome</keyword>
<gene>
    <name evidence="1" type="ORF">HT585_25685</name>
</gene>
<dbReference type="GO" id="GO:0016773">
    <property type="term" value="F:phosphotransferase activity, alcohol group as acceptor"/>
    <property type="evidence" value="ECO:0007669"/>
    <property type="project" value="InterPro"/>
</dbReference>
<proteinExistence type="predicted"/>
<dbReference type="Proteomes" id="UP000520198">
    <property type="component" value="Unassembled WGS sequence"/>
</dbReference>
<evidence type="ECO:0000313" key="1">
    <source>
        <dbReference type="EMBL" id="NVD42268.1"/>
    </source>
</evidence>
<dbReference type="SUPFAM" id="SSF56112">
    <property type="entry name" value="Protein kinase-like (PK-like)"/>
    <property type="match status" value="1"/>
</dbReference>
<dbReference type="AlphaFoldDB" id="A0A7Y6QAW2"/>
<comment type="caution">
    <text evidence="1">The sequence shown here is derived from an EMBL/GenBank/DDBJ whole genome shotgun (WGS) entry which is preliminary data.</text>
</comment>
<dbReference type="InterPro" id="IPR011009">
    <property type="entry name" value="Kinase-like_dom_sf"/>
</dbReference>
<protein>
    <submittedName>
        <fullName evidence="1">Uncharacterized protein</fullName>
    </submittedName>
</protein>
<name>A0A7Y6QAW2_9HYPH</name>
<dbReference type="InterPro" id="IPR006748">
    <property type="entry name" value="NH2Glyco/OHUrea_AB-resist_kin"/>
</dbReference>
<reference evidence="1 2" key="1">
    <citation type="submission" date="2020-06" db="EMBL/GenBank/DDBJ databases">
        <authorList>
            <person name="Grouzdev D.S."/>
        </authorList>
    </citation>
    <scope>NUCLEOTIDE SEQUENCE [LARGE SCALE GENOMIC DNA]</scope>
    <source>
        <strain evidence="1 2">HO-A22</strain>
    </source>
</reference>
<evidence type="ECO:0000313" key="2">
    <source>
        <dbReference type="Proteomes" id="UP000520198"/>
    </source>
</evidence>
<dbReference type="EMBL" id="JABWDU010000008">
    <property type="protein sequence ID" value="NVD42268.1"/>
    <property type="molecule type" value="Genomic_DNA"/>
</dbReference>
<dbReference type="RefSeq" id="WP_176355633.1">
    <property type="nucleotide sequence ID" value="NZ_JABWDU010000008.1"/>
</dbReference>
<sequence>MTSTRTTTQHDKPADPTDEIRAAPRLLERWGLADPQLLADTFSSRLWKVCLPDGTPAVIKDLKPIDDIADELRGGDYLAWRQGVAAVRLLDRDGYSMLLEHAGERMLAHEVSETGDDHATLIAAELMAELYSPSATPFPSELQPIRQRFAALFERADSDRATGICSAYVEAAVLADRLFDDTRRIRGLHGDLHHENIMLSPRGWLVIDPVGIVGDIGFGAANMFYDPADRDDLCLDPRRTAFMAEAFRKTLQEDPRRLLDQAYAYGCLSAAWNAGADDREGEERDLAIAAVIGQVRDDDF</sequence>
<dbReference type="GO" id="GO:0019748">
    <property type="term" value="P:secondary metabolic process"/>
    <property type="evidence" value="ECO:0007669"/>
    <property type="project" value="InterPro"/>
</dbReference>
<dbReference type="Pfam" id="PF04655">
    <property type="entry name" value="APH_6_hur"/>
    <property type="match status" value="1"/>
</dbReference>
<organism evidence="1 2">
    <name type="scientific">Ensifer oleiphilus</name>
    <dbReference type="NCBI Taxonomy" id="2742698"/>
    <lineage>
        <taxon>Bacteria</taxon>
        <taxon>Pseudomonadati</taxon>
        <taxon>Pseudomonadota</taxon>
        <taxon>Alphaproteobacteria</taxon>
        <taxon>Hyphomicrobiales</taxon>
        <taxon>Rhizobiaceae</taxon>
        <taxon>Sinorhizobium/Ensifer group</taxon>
        <taxon>Ensifer</taxon>
    </lineage>
</organism>